<dbReference type="KEGG" id="bgoe:IFJ75_12550"/>
<dbReference type="PROSITE" id="PS51257">
    <property type="entry name" value="PROKAR_LIPOPROTEIN"/>
    <property type="match status" value="1"/>
</dbReference>
<organism evidence="2 3">
    <name type="scientific">Brevundimonas goettingensis</name>
    <dbReference type="NCBI Taxonomy" id="2774190"/>
    <lineage>
        <taxon>Bacteria</taxon>
        <taxon>Pseudomonadati</taxon>
        <taxon>Pseudomonadota</taxon>
        <taxon>Alphaproteobacteria</taxon>
        <taxon>Caulobacterales</taxon>
        <taxon>Caulobacteraceae</taxon>
        <taxon>Brevundimonas</taxon>
    </lineage>
</organism>
<evidence type="ECO:0000313" key="3">
    <source>
        <dbReference type="Proteomes" id="UP000663918"/>
    </source>
</evidence>
<feature type="signal peptide" evidence="1">
    <location>
        <begin position="1"/>
        <end position="24"/>
    </location>
</feature>
<gene>
    <name evidence="2" type="ORF">IFJ75_12550</name>
</gene>
<dbReference type="RefSeq" id="WP_207868528.1">
    <property type="nucleotide sequence ID" value="NZ_CP062222.1"/>
</dbReference>
<dbReference type="EMBL" id="CP062222">
    <property type="protein sequence ID" value="QTC90112.1"/>
    <property type="molecule type" value="Genomic_DNA"/>
</dbReference>
<evidence type="ECO:0000313" key="2">
    <source>
        <dbReference type="EMBL" id="QTC90112.1"/>
    </source>
</evidence>
<feature type="chain" id="PRO_5037494187" evidence="1">
    <location>
        <begin position="25"/>
        <end position="379"/>
    </location>
</feature>
<dbReference type="InterPro" id="IPR009560">
    <property type="entry name" value="DUF1176"/>
</dbReference>
<reference evidence="2" key="1">
    <citation type="submission" date="2020-09" db="EMBL/GenBank/DDBJ databases">
        <title>Brevundimonas sp. LVF2 isolated from a puddle in Goettingen, Germany.</title>
        <authorList>
            <person name="Friedrich I."/>
            <person name="Klassen A."/>
            <person name="Hannes N."/>
            <person name="Schneider D."/>
            <person name="Hertel R."/>
            <person name="Daniel R."/>
        </authorList>
    </citation>
    <scope>NUCLEOTIDE SEQUENCE</scope>
    <source>
        <strain evidence="2">LVF2</strain>
    </source>
</reference>
<name>A0A975C215_9CAUL</name>
<evidence type="ECO:0000256" key="1">
    <source>
        <dbReference type="SAM" id="SignalP"/>
    </source>
</evidence>
<protein>
    <submittedName>
        <fullName evidence="2">DUF1176 domain-containing protein</fullName>
    </submittedName>
</protein>
<accession>A0A975C215</accession>
<dbReference type="Proteomes" id="UP000663918">
    <property type="component" value="Chromosome"/>
</dbReference>
<proteinExistence type="predicted"/>
<dbReference type="Pfam" id="PF06674">
    <property type="entry name" value="DUF1176"/>
    <property type="match status" value="1"/>
</dbReference>
<keyword evidence="1" id="KW-0732">Signal</keyword>
<sequence>MRKLSMGVAAAFALAACSGENSSAAPGKTAKGEAAAAGPALTSESKTFRDWYAVCDNGNLCAAYSGGSTGWILIQMDAGPAASPTVRVGMWPDGGDELKTPISVVIDGKSYPTSVGPEDTSSARLSGGDAHVVIAQLAAGHAASLSSDGQTVEIPVAGVSASLLWFDERQGRLDTTTALIRKGTKPASTVPAAPEVPHIVPAPAVSQTGFDAPLDPMNTDDDTHHAVPSAALEALPAVKQCRADTDFNAYLQKAVTASRLNATTELWGIPCDSGAYNVSYAYYLTGPGGTNPRVVNFPGSDGPTTPTGADGDNGWLVNPAYDPATRTLTAFAKARGLGDCGVAQTWTWTGQAFVLNREQVMSDCWGMVSDFWPTTYRSR</sequence>
<keyword evidence="3" id="KW-1185">Reference proteome</keyword>
<dbReference type="AlphaFoldDB" id="A0A975C215"/>